<dbReference type="EnsemblMetazoa" id="Aqu2.1.16042_001">
    <property type="protein sequence ID" value="Aqu2.1.16042_001"/>
    <property type="gene ID" value="Aqu2.1.16042"/>
</dbReference>
<sequence length="230" mass="26130">MEVIQIKPRNPSSTSTACVLDVLERQFDIEVSKTTQDGDCYIAEVKGIGSFEKIQKELPEKSLRLRKWEFKLFTFHKKSKSHEVFSAQDPSTSNECVLVNITYSDSAAFINSKIPNDTFLKEKFIQMAENTSPLSMADYNYAFTFTKVDSCSLYVHQASSIGTTQISAQNDDSPWKPLLIKVEVECPSSYSQLDGKTFYYEFLSGIVSKDCWICWKCTCNEDTKDGFVLD</sequence>
<gene>
    <name evidence="1" type="primary">109587001</name>
</gene>
<accession>A0A1X7TM99</accession>
<dbReference type="InParanoid" id="A0A1X7TM99"/>
<proteinExistence type="predicted"/>
<protein>
    <submittedName>
        <fullName evidence="1">Uncharacterized protein</fullName>
    </submittedName>
</protein>
<reference evidence="2" key="1">
    <citation type="journal article" date="2010" name="Nature">
        <title>The Amphimedon queenslandica genome and the evolution of animal complexity.</title>
        <authorList>
            <person name="Srivastava M."/>
            <person name="Simakov O."/>
            <person name="Chapman J."/>
            <person name="Fahey B."/>
            <person name="Gauthier M.E."/>
            <person name="Mitros T."/>
            <person name="Richards G.S."/>
            <person name="Conaco C."/>
            <person name="Dacre M."/>
            <person name="Hellsten U."/>
            <person name="Larroux C."/>
            <person name="Putnam N.H."/>
            <person name="Stanke M."/>
            <person name="Adamska M."/>
            <person name="Darling A."/>
            <person name="Degnan S.M."/>
            <person name="Oakley T.H."/>
            <person name="Plachetzki D.C."/>
            <person name="Zhai Y."/>
            <person name="Adamski M."/>
            <person name="Calcino A."/>
            <person name="Cummins S.F."/>
            <person name="Goodstein D.M."/>
            <person name="Harris C."/>
            <person name="Jackson D.J."/>
            <person name="Leys S.P."/>
            <person name="Shu S."/>
            <person name="Woodcroft B.J."/>
            <person name="Vervoort M."/>
            <person name="Kosik K.S."/>
            <person name="Manning G."/>
            <person name="Degnan B.M."/>
            <person name="Rokhsar D.S."/>
        </authorList>
    </citation>
    <scope>NUCLEOTIDE SEQUENCE [LARGE SCALE GENOMIC DNA]</scope>
</reference>
<dbReference type="AlphaFoldDB" id="A0A1X7TM99"/>
<dbReference type="Proteomes" id="UP000007879">
    <property type="component" value="Unassembled WGS sequence"/>
</dbReference>
<dbReference type="EnsemblMetazoa" id="XM_020003224.1">
    <property type="protein sequence ID" value="XP_019858783.1"/>
    <property type="gene ID" value="LOC109587001"/>
</dbReference>
<evidence type="ECO:0000313" key="1">
    <source>
        <dbReference type="EnsemblMetazoa" id="Aqu2.1.16042_001"/>
    </source>
</evidence>
<keyword evidence="2" id="KW-1185">Reference proteome</keyword>
<evidence type="ECO:0000313" key="2">
    <source>
        <dbReference type="Proteomes" id="UP000007879"/>
    </source>
</evidence>
<name>A0A1X7TM99_AMPQE</name>
<dbReference type="KEGG" id="aqu:109587001"/>
<organism evidence="1">
    <name type="scientific">Amphimedon queenslandica</name>
    <name type="common">Sponge</name>
    <dbReference type="NCBI Taxonomy" id="400682"/>
    <lineage>
        <taxon>Eukaryota</taxon>
        <taxon>Metazoa</taxon>
        <taxon>Porifera</taxon>
        <taxon>Demospongiae</taxon>
        <taxon>Heteroscleromorpha</taxon>
        <taxon>Haplosclerida</taxon>
        <taxon>Niphatidae</taxon>
        <taxon>Amphimedon</taxon>
    </lineage>
</organism>
<reference evidence="1" key="2">
    <citation type="submission" date="2017-05" db="UniProtKB">
        <authorList>
            <consortium name="EnsemblMetazoa"/>
        </authorList>
    </citation>
    <scope>IDENTIFICATION</scope>
</reference>